<dbReference type="EMBL" id="CP022743">
    <property type="protein sequence ID" value="ASU34069.1"/>
    <property type="molecule type" value="Genomic_DNA"/>
</dbReference>
<dbReference type="Proteomes" id="UP000215002">
    <property type="component" value="Chromosome"/>
</dbReference>
<dbReference type="Pfam" id="PF04307">
    <property type="entry name" value="YdjM"/>
    <property type="match status" value="1"/>
</dbReference>
<keyword evidence="1" id="KW-1133">Transmembrane helix</keyword>
<dbReference type="InterPro" id="IPR007404">
    <property type="entry name" value="YdjM-like"/>
</dbReference>
<protein>
    <submittedName>
        <fullName evidence="2">Inner membrane protein</fullName>
    </submittedName>
</protein>
<sequence length="361" mass="40768">MINCGFQKTFTPGDLNYTNNGKMDSITHLTLGACVGEIILGKKMGKKALLWGAFAQSLPDIDTFFSPFYPVIQGFLIHRGITHSLLFAILAGVLLSLLAYKIHRRSNIPLQVFLFFFCFQLTLHDLLDTCNSYGTGLLEPFSHHRFSVNLLYVADPLFTISLIIATIFLIFKSTANPNRSKWSSAAILFSVVYLGFAGFNKTIINNRVNKSFQDQKITAVRYFSTPAPLNSMLWYIVAATDSSYYTGYISIFDDKKIAYDKHLKNEIALNLIRDTTLVNNLKALSEGDYTISQSGNNYYFNILRFGQVQGWAKPGTPFIFSYPLSTVNDSDGLLLQKRRLQDLNLSNLQRYLRRIAGQANF</sequence>
<dbReference type="AlphaFoldDB" id="A0A223NVZ9"/>
<keyword evidence="3" id="KW-1185">Reference proteome</keyword>
<evidence type="ECO:0000313" key="2">
    <source>
        <dbReference type="EMBL" id="ASU34069.1"/>
    </source>
</evidence>
<name>A0A223NVZ9_9SPHI</name>
<accession>A0A223NVZ9</accession>
<organism evidence="2 3">
    <name type="scientific">Mucilaginibacter xinganensis</name>
    <dbReference type="NCBI Taxonomy" id="1234841"/>
    <lineage>
        <taxon>Bacteria</taxon>
        <taxon>Pseudomonadati</taxon>
        <taxon>Bacteroidota</taxon>
        <taxon>Sphingobacteriia</taxon>
        <taxon>Sphingobacteriales</taxon>
        <taxon>Sphingobacteriaceae</taxon>
        <taxon>Mucilaginibacter</taxon>
    </lineage>
</organism>
<feature type="transmembrane region" description="Helical" evidence="1">
    <location>
        <begin position="147"/>
        <end position="170"/>
    </location>
</feature>
<feature type="transmembrane region" description="Helical" evidence="1">
    <location>
        <begin position="107"/>
        <end position="127"/>
    </location>
</feature>
<dbReference type="KEGG" id="muc:MuYL_2179"/>
<dbReference type="PANTHER" id="PTHR40031:SF1">
    <property type="entry name" value="MEMBRANE-BOUND METAL-DEPENDENT HYDROLASE"/>
    <property type="match status" value="1"/>
</dbReference>
<keyword evidence="1" id="KW-0812">Transmembrane</keyword>
<feature type="transmembrane region" description="Helical" evidence="1">
    <location>
        <begin position="182"/>
        <end position="199"/>
    </location>
</feature>
<reference evidence="2 3" key="1">
    <citation type="submission" date="2017-08" db="EMBL/GenBank/DDBJ databases">
        <title>Complete genome sequence of Mucilaginibacter sp. strain BJC16-A31.</title>
        <authorList>
            <consortium name="Henan University of Science and Technology"/>
            <person name="You X."/>
        </authorList>
    </citation>
    <scope>NUCLEOTIDE SEQUENCE [LARGE SCALE GENOMIC DNA]</scope>
    <source>
        <strain evidence="2 3">BJC16-A31</strain>
    </source>
</reference>
<proteinExistence type="predicted"/>
<feature type="transmembrane region" description="Helical" evidence="1">
    <location>
        <begin position="81"/>
        <end position="100"/>
    </location>
</feature>
<evidence type="ECO:0000256" key="1">
    <source>
        <dbReference type="SAM" id="Phobius"/>
    </source>
</evidence>
<dbReference type="PANTHER" id="PTHR40031">
    <property type="entry name" value="HYPOTHETICAL MEMBRANE SPANNING PROTEIN"/>
    <property type="match status" value="1"/>
</dbReference>
<evidence type="ECO:0000313" key="3">
    <source>
        <dbReference type="Proteomes" id="UP000215002"/>
    </source>
</evidence>
<keyword evidence="1" id="KW-0472">Membrane</keyword>
<gene>
    <name evidence="2" type="ORF">MuYL_2179</name>
</gene>
<dbReference type="InterPro" id="IPR053170">
    <property type="entry name" value="Transcription_regulator"/>
</dbReference>